<accession>A0A937RA94</accession>
<evidence type="ECO:0000256" key="2">
    <source>
        <dbReference type="ARBA" id="ARBA00022806"/>
    </source>
</evidence>
<keyword evidence="1" id="KW-0227">DNA damage</keyword>
<gene>
    <name evidence="5" type="ORF">I7412_15355</name>
</gene>
<keyword evidence="2" id="KW-0378">Hydrolase</keyword>
<dbReference type="GO" id="GO:0004386">
    <property type="term" value="F:helicase activity"/>
    <property type="evidence" value="ECO:0007669"/>
    <property type="project" value="UniProtKB-KW"/>
</dbReference>
<dbReference type="AlphaFoldDB" id="A0A937RA94"/>
<sequence length="291" mass="31901">MAQLSLDGMPRRLFSCTPTRLAAFEDCPRRYRMTYVDRPAPPKGPPWAHASLGVSVHNALHRWWDEPEPRRTPERAAELVRACWVREGWRDAEQSAAVRERAAAMCARYAAGLDPAAAPRAVERQVATRTEVLALHGRVDRLDERAGELVVVDYKTGRRPPEDGDARTSVALALYAFAAERMLRQRCRRVELHHLPSGRVVTAEHTDESLARHVRRAESVAVDAVAAAEGLAAGQPADVAFPPRPGPLCSWCDLRRHCPEGRAAGPELAPWAGVEYLAEASGEAAAPPPAS</sequence>
<keyword evidence="2" id="KW-0347">Helicase</keyword>
<evidence type="ECO:0000256" key="1">
    <source>
        <dbReference type="ARBA" id="ARBA00022763"/>
    </source>
</evidence>
<dbReference type="GO" id="GO:0006281">
    <property type="term" value="P:DNA repair"/>
    <property type="evidence" value="ECO:0007669"/>
    <property type="project" value="UniProtKB-KW"/>
</dbReference>
<evidence type="ECO:0000259" key="4">
    <source>
        <dbReference type="Pfam" id="PF12705"/>
    </source>
</evidence>
<dbReference type="InterPro" id="IPR011335">
    <property type="entry name" value="Restrct_endonuc-II-like"/>
</dbReference>
<evidence type="ECO:0000313" key="6">
    <source>
        <dbReference type="Proteomes" id="UP000604475"/>
    </source>
</evidence>
<keyword evidence="2" id="KW-0547">Nucleotide-binding</keyword>
<proteinExistence type="predicted"/>
<evidence type="ECO:0000313" key="5">
    <source>
        <dbReference type="EMBL" id="MBL7628503.1"/>
    </source>
</evidence>
<organism evidence="5 6">
    <name type="scientific">Frankia nepalensis</name>
    <dbReference type="NCBI Taxonomy" id="1836974"/>
    <lineage>
        <taxon>Bacteria</taxon>
        <taxon>Bacillati</taxon>
        <taxon>Actinomycetota</taxon>
        <taxon>Actinomycetes</taxon>
        <taxon>Frankiales</taxon>
        <taxon>Frankiaceae</taxon>
        <taxon>Frankia</taxon>
    </lineage>
</organism>
<dbReference type="EMBL" id="JAEACQ010000189">
    <property type="protein sequence ID" value="MBL7628503.1"/>
    <property type="molecule type" value="Genomic_DNA"/>
</dbReference>
<dbReference type="InterPro" id="IPR011604">
    <property type="entry name" value="PDDEXK-like_dom_sf"/>
</dbReference>
<keyword evidence="3" id="KW-0234">DNA repair</keyword>
<dbReference type="SUPFAM" id="SSF52980">
    <property type="entry name" value="Restriction endonuclease-like"/>
    <property type="match status" value="1"/>
</dbReference>
<feature type="domain" description="PD-(D/E)XK endonuclease-like" evidence="4">
    <location>
        <begin position="17"/>
        <end position="259"/>
    </location>
</feature>
<evidence type="ECO:0000256" key="3">
    <source>
        <dbReference type="ARBA" id="ARBA00023204"/>
    </source>
</evidence>
<protein>
    <submittedName>
        <fullName evidence="5">PD-(D/E)XK nuclease family protein</fullName>
    </submittedName>
</protein>
<name>A0A937RA94_9ACTN</name>
<dbReference type="RefSeq" id="WP_203007402.1">
    <property type="nucleotide sequence ID" value="NZ_JADWYU010000260.1"/>
</dbReference>
<reference evidence="5" key="1">
    <citation type="submission" date="2020-12" db="EMBL/GenBank/DDBJ databases">
        <title>Genomic characterization of non-nitrogen-fixing Frankia strains.</title>
        <authorList>
            <person name="Carlos-Shanley C."/>
            <person name="Guerra T."/>
            <person name="Hahn D."/>
        </authorList>
    </citation>
    <scope>NUCLEOTIDE SEQUENCE</scope>
    <source>
        <strain evidence="5">CN6</strain>
    </source>
</reference>
<keyword evidence="6" id="KW-1185">Reference proteome</keyword>
<comment type="caution">
    <text evidence="5">The sequence shown here is derived from an EMBL/GenBank/DDBJ whole genome shotgun (WGS) entry which is preliminary data.</text>
</comment>
<dbReference type="InterPro" id="IPR038726">
    <property type="entry name" value="PDDEXK_AddAB-type"/>
</dbReference>
<dbReference type="Proteomes" id="UP000604475">
    <property type="component" value="Unassembled WGS sequence"/>
</dbReference>
<keyword evidence="2" id="KW-0067">ATP-binding</keyword>
<dbReference type="Gene3D" id="3.90.320.10">
    <property type="match status" value="1"/>
</dbReference>
<dbReference type="Pfam" id="PF12705">
    <property type="entry name" value="PDDEXK_1"/>
    <property type="match status" value="1"/>
</dbReference>